<evidence type="ECO:0000259" key="2">
    <source>
        <dbReference type="Pfam" id="PF01248"/>
    </source>
</evidence>
<dbReference type="Gene3D" id="3.30.1330.30">
    <property type="match status" value="1"/>
</dbReference>
<dbReference type="EMBL" id="JABFTP020000186">
    <property type="protein sequence ID" value="KAL3290118.1"/>
    <property type="molecule type" value="Genomic_DNA"/>
</dbReference>
<protein>
    <recommendedName>
        <fullName evidence="2">Ribosomal protein eL8/eL30/eS12/Gadd45 domain-containing protein</fullName>
    </recommendedName>
</protein>
<keyword evidence="4" id="KW-1185">Reference proteome</keyword>
<dbReference type="InterPro" id="IPR029064">
    <property type="entry name" value="Ribosomal_eL30-like_sf"/>
</dbReference>
<proteinExistence type="predicted"/>
<feature type="domain" description="Ribosomal protein eL8/eL30/eS12/Gadd45" evidence="2">
    <location>
        <begin position="84"/>
        <end position="136"/>
    </location>
</feature>
<dbReference type="SUPFAM" id="SSF55315">
    <property type="entry name" value="L30e-like"/>
    <property type="match status" value="1"/>
</dbReference>
<comment type="caution">
    <text evidence="3">The sequence shown here is derived from an EMBL/GenBank/DDBJ whole genome shotgun (WGS) entry which is preliminary data.</text>
</comment>
<dbReference type="Proteomes" id="UP001516400">
    <property type="component" value="Unassembled WGS sequence"/>
</dbReference>
<organism evidence="3 4">
    <name type="scientific">Cryptolaemus montrouzieri</name>
    <dbReference type="NCBI Taxonomy" id="559131"/>
    <lineage>
        <taxon>Eukaryota</taxon>
        <taxon>Metazoa</taxon>
        <taxon>Ecdysozoa</taxon>
        <taxon>Arthropoda</taxon>
        <taxon>Hexapoda</taxon>
        <taxon>Insecta</taxon>
        <taxon>Pterygota</taxon>
        <taxon>Neoptera</taxon>
        <taxon>Endopterygota</taxon>
        <taxon>Coleoptera</taxon>
        <taxon>Polyphaga</taxon>
        <taxon>Cucujiformia</taxon>
        <taxon>Coccinelloidea</taxon>
        <taxon>Coccinellidae</taxon>
        <taxon>Scymninae</taxon>
        <taxon>Scymnini</taxon>
        <taxon>Cryptolaemus</taxon>
    </lineage>
</organism>
<gene>
    <name evidence="3" type="ORF">HHI36_023484</name>
</gene>
<feature type="region of interest" description="Disordered" evidence="1">
    <location>
        <begin position="269"/>
        <end position="371"/>
    </location>
</feature>
<evidence type="ECO:0000256" key="1">
    <source>
        <dbReference type="SAM" id="MobiDB-lite"/>
    </source>
</evidence>
<dbReference type="AlphaFoldDB" id="A0ABD2PH18"/>
<sequence>MANSYGQKRSQGSGINDIVRFPDPFAFEDELRRCNKMAIPLGNRSVTNKCYALLFKVNFFPSSVFEGVEIVHEMLQMPLHIPCLVLMAADTNIVGNLASIQALCVKNGIPHIFIPTKAYIGDALYLKRDVLAVLITFDNDPGYRVEFEDAFEEIQSQCFRKRGRHHRGNLTSTTPTVEPNREMVTASVSTDSTDVRIYELLDEPSTSSSWVFSNDYDSDNKSMDVSVDMSQDEPMEENFQELIPVTSSNPALPLTQMGQLQDQMSFSMNIGEGSSSTMSCDDSKIPGPSHRSASSSMLLPRKRPPTPSDTETANKRRTRFVSLPLGFNFRHDDGSNETNDNHGSGEGLSSTVEACSANSGNSSPQDIETDD</sequence>
<accession>A0ABD2PH18</accession>
<dbReference type="Pfam" id="PF01248">
    <property type="entry name" value="Ribosomal_L7Ae"/>
    <property type="match status" value="1"/>
</dbReference>
<name>A0ABD2PH18_9CUCU</name>
<feature type="compositionally biased region" description="Polar residues" evidence="1">
    <location>
        <begin position="336"/>
        <end position="371"/>
    </location>
</feature>
<reference evidence="3 4" key="1">
    <citation type="journal article" date="2021" name="BMC Biol.">
        <title>Horizontally acquired antibacterial genes associated with adaptive radiation of ladybird beetles.</title>
        <authorList>
            <person name="Li H.S."/>
            <person name="Tang X.F."/>
            <person name="Huang Y.H."/>
            <person name="Xu Z.Y."/>
            <person name="Chen M.L."/>
            <person name="Du X.Y."/>
            <person name="Qiu B.Y."/>
            <person name="Chen P.T."/>
            <person name="Zhang W."/>
            <person name="Slipinski A."/>
            <person name="Escalona H.E."/>
            <person name="Waterhouse R.M."/>
            <person name="Zwick A."/>
            <person name="Pang H."/>
        </authorList>
    </citation>
    <scope>NUCLEOTIDE SEQUENCE [LARGE SCALE GENOMIC DNA]</scope>
    <source>
        <strain evidence="3">SYSU2018</strain>
    </source>
</reference>
<evidence type="ECO:0000313" key="4">
    <source>
        <dbReference type="Proteomes" id="UP001516400"/>
    </source>
</evidence>
<feature type="compositionally biased region" description="Polar residues" evidence="1">
    <location>
        <begin position="269"/>
        <end position="280"/>
    </location>
</feature>
<evidence type="ECO:0000313" key="3">
    <source>
        <dbReference type="EMBL" id="KAL3290118.1"/>
    </source>
</evidence>
<dbReference type="InterPro" id="IPR004038">
    <property type="entry name" value="Ribosomal_eL8/eL30/eS12/Gad45"/>
</dbReference>